<dbReference type="OrthoDB" id="21421at2"/>
<evidence type="ECO:0000313" key="3">
    <source>
        <dbReference type="Proteomes" id="UP000285794"/>
    </source>
</evidence>
<keyword evidence="3" id="KW-1185">Reference proteome</keyword>
<dbReference type="Proteomes" id="UP000285794">
    <property type="component" value="Unassembled WGS sequence"/>
</dbReference>
<dbReference type="Pfam" id="PF17775">
    <property type="entry name" value="YchJ_M-like"/>
    <property type="match status" value="1"/>
</dbReference>
<name>A0A425Y029_9BACT</name>
<gene>
    <name evidence="2" type="ORF">DWB61_11450</name>
</gene>
<dbReference type="PANTHER" id="PTHR33747">
    <property type="entry name" value="UPF0225 PROTEIN SCO1677"/>
    <property type="match status" value="1"/>
</dbReference>
<sequence length="128" mass="14739">MKNCFCGKILSYEDCCGAFHSGRQVAQTAEELMRSRYSAFALADVDYILRTYAPETRPNNERAEIKQWAASVMWLGLQVLSTHKGKFGDTQGRVKFKALYSEAGKIHEMIEDSFFRFEKGQWFYVDGK</sequence>
<proteinExistence type="predicted"/>
<feature type="domain" description="YchJ-like middle NTF2-like" evidence="1">
    <location>
        <begin position="28"/>
        <end position="127"/>
    </location>
</feature>
<dbReference type="AlphaFoldDB" id="A0A425Y029"/>
<comment type="caution">
    <text evidence="2">The sequence shown here is derived from an EMBL/GenBank/DDBJ whole genome shotgun (WGS) entry which is preliminary data.</text>
</comment>
<accession>A0A425Y029</accession>
<evidence type="ECO:0000313" key="2">
    <source>
        <dbReference type="EMBL" id="RRG21028.1"/>
    </source>
</evidence>
<dbReference type="Gene3D" id="3.10.450.50">
    <property type="match status" value="1"/>
</dbReference>
<dbReference type="PANTHER" id="PTHR33747:SF1">
    <property type="entry name" value="ADENYLATE CYCLASE-ASSOCIATED CAP C-TERMINAL DOMAIN-CONTAINING PROTEIN"/>
    <property type="match status" value="1"/>
</dbReference>
<dbReference type="SUPFAM" id="SSF54427">
    <property type="entry name" value="NTF2-like"/>
    <property type="match status" value="1"/>
</dbReference>
<reference evidence="2 3" key="1">
    <citation type="submission" date="2018-07" db="EMBL/GenBank/DDBJ databases">
        <title>Draft genome sequence of Ancylomarina sp. M1P.</title>
        <authorList>
            <person name="Yadav S."/>
            <person name="Villanueva L."/>
            <person name="Damste J.S.S."/>
        </authorList>
    </citation>
    <scope>NUCLEOTIDE SEQUENCE [LARGE SCALE GENOMIC DNA]</scope>
    <source>
        <strain evidence="2 3">M1P</strain>
    </source>
</reference>
<dbReference type="InterPro" id="IPR048469">
    <property type="entry name" value="YchJ-like_M"/>
</dbReference>
<protein>
    <recommendedName>
        <fullName evidence="1">YchJ-like middle NTF2-like domain-containing protein</fullName>
    </recommendedName>
</protein>
<evidence type="ECO:0000259" key="1">
    <source>
        <dbReference type="Pfam" id="PF17775"/>
    </source>
</evidence>
<dbReference type="RefSeq" id="WP_125031027.1">
    <property type="nucleotide sequence ID" value="NZ_JAPXVP010000009.1"/>
</dbReference>
<dbReference type="InterPro" id="IPR032710">
    <property type="entry name" value="NTF2-like_dom_sf"/>
</dbReference>
<dbReference type="EMBL" id="QQWG01000010">
    <property type="protein sequence ID" value="RRG21028.1"/>
    <property type="molecule type" value="Genomic_DNA"/>
</dbReference>
<organism evidence="2 3">
    <name type="scientific">Ancylomarina euxinus</name>
    <dbReference type="NCBI Taxonomy" id="2283627"/>
    <lineage>
        <taxon>Bacteria</taxon>
        <taxon>Pseudomonadati</taxon>
        <taxon>Bacteroidota</taxon>
        <taxon>Bacteroidia</taxon>
        <taxon>Marinilabiliales</taxon>
        <taxon>Marinifilaceae</taxon>
        <taxon>Ancylomarina</taxon>
    </lineage>
</organism>